<dbReference type="PROSITE" id="PS00028">
    <property type="entry name" value="ZINC_FINGER_C2H2_1"/>
    <property type="match status" value="1"/>
</dbReference>
<dbReference type="InterPro" id="IPR055414">
    <property type="entry name" value="LRR_R13L4/SHOC2-like"/>
</dbReference>
<proteinExistence type="predicted"/>
<dbReference type="InterPro" id="IPR001611">
    <property type="entry name" value="Leu-rich_rpt"/>
</dbReference>
<dbReference type="PROSITE" id="PS51450">
    <property type="entry name" value="LRR"/>
    <property type="match status" value="3"/>
</dbReference>
<dbReference type="InterPro" id="IPR050216">
    <property type="entry name" value="LRR_domain-containing"/>
</dbReference>
<reference evidence="4 5" key="1">
    <citation type="submission" date="2024-01" db="EMBL/GenBank/DDBJ databases">
        <title>The genome of the rayed Mediterranean limpet Patella caerulea (Linnaeus, 1758).</title>
        <authorList>
            <person name="Anh-Thu Weber A."/>
            <person name="Halstead-Nussloch G."/>
        </authorList>
    </citation>
    <scope>NUCLEOTIDE SEQUENCE [LARGE SCALE GENOMIC DNA]</scope>
    <source>
        <strain evidence="4">AATW-2023a</strain>
        <tissue evidence="4">Whole specimen</tissue>
    </source>
</reference>
<dbReference type="InterPro" id="IPR013087">
    <property type="entry name" value="Znf_C2H2_type"/>
</dbReference>
<dbReference type="InterPro" id="IPR003591">
    <property type="entry name" value="Leu-rich_rpt_typical-subtyp"/>
</dbReference>
<dbReference type="Pfam" id="PF13855">
    <property type="entry name" value="LRR_8"/>
    <property type="match status" value="1"/>
</dbReference>
<keyword evidence="2" id="KW-0677">Repeat</keyword>
<dbReference type="AlphaFoldDB" id="A0AAN8JWX0"/>
<evidence type="ECO:0000313" key="4">
    <source>
        <dbReference type="EMBL" id="KAK6183425.1"/>
    </source>
</evidence>
<evidence type="ECO:0000256" key="1">
    <source>
        <dbReference type="ARBA" id="ARBA00022614"/>
    </source>
</evidence>
<dbReference type="SMART" id="SM00369">
    <property type="entry name" value="LRR_TYP"/>
    <property type="match status" value="6"/>
</dbReference>
<protein>
    <recommendedName>
        <fullName evidence="3">C2H2-type domain-containing protein</fullName>
    </recommendedName>
</protein>
<dbReference type="EMBL" id="JAZGQO010000007">
    <property type="protein sequence ID" value="KAK6183425.1"/>
    <property type="molecule type" value="Genomic_DNA"/>
</dbReference>
<evidence type="ECO:0000313" key="5">
    <source>
        <dbReference type="Proteomes" id="UP001347796"/>
    </source>
</evidence>
<keyword evidence="1" id="KW-0433">Leucine-rich repeat</keyword>
<dbReference type="PRINTS" id="PR00019">
    <property type="entry name" value="LEURICHRPT"/>
</dbReference>
<name>A0AAN8JWX0_PATCE</name>
<dbReference type="GO" id="GO:0005737">
    <property type="term" value="C:cytoplasm"/>
    <property type="evidence" value="ECO:0007669"/>
    <property type="project" value="TreeGrafter"/>
</dbReference>
<dbReference type="Gene3D" id="3.80.10.10">
    <property type="entry name" value="Ribonuclease Inhibitor"/>
    <property type="match status" value="2"/>
</dbReference>
<evidence type="ECO:0000256" key="2">
    <source>
        <dbReference type="ARBA" id="ARBA00022737"/>
    </source>
</evidence>
<feature type="domain" description="C2H2-type" evidence="3">
    <location>
        <begin position="493"/>
        <end position="514"/>
    </location>
</feature>
<keyword evidence="5" id="KW-1185">Reference proteome</keyword>
<dbReference type="InterPro" id="IPR032675">
    <property type="entry name" value="LRR_dom_sf"/>
</dbReference>
<comment type="caution">
    <text evidence="4">The sequence shown here is derived from an EMBL/GenBank/DDBJ whole genome shotgun (WGS) entry which is preliminary data.</text>
</comment>
<dbReference type="SUPFAM" id="SSF52058">
    <property type="entry name" value="L domain-like"/>
    <property type="match status" value="1"/>
</dbReference>
<sequence length="528" mass="60505">MSAILERIRRPRKVNFKEENSGRLYFLHANRRHPECADYLVSEKKSNQFDCGFCRPKRVPCGFCRWKKAPCGPHVICNPTIYRRCLSCGSYNCFLIRYEPVCWKIKDRINASNTLALILNSVGVPEKLKKFKIPSQGKIPIFPSVVCRFSNLSTLIVRGNQIEELPDCFSDLKNLAVLDLSDNNLRSIPQTLLFLRLKRLILKNNRIEIISVDVLEMIYLVELNVKGNPLRAPNSSICSKGIGEIFKYLRQVSEMMPQIGAQSNAFMTVNIKKDVKETIEFHPRIIAQNEYDCILSSRFFPEKIQELCIHGVKCPVIPQSISRCVNLKMADFHDNRIVTIPKEIVHLQKLEILNLSNNSITSIPPYVGFLRSLKRLNLESNTITHLPLSFLNLTQLEDLDVSGNNMTSPSMEVCSSGISAIFIELRRLRVPRANTFAVATPYLEEYEESLKALCVHTLLKYKTSLEMDLASPFVKRHITQEVDKRDPVKIMSCNICRKLFSSELHFRIHDCDTHFDMDYVVTVLNSSS</sequence>
<dbReference type="Pfam" id="PF23598">
    <property type="entry name" value="LRR_14"/>
    <property type="match status" value="1"/>
</dbReference>
<evidence type="ECO:0000259" key="3">
    <source>
        <dbReference type="PROSITE" id="PS00028"/>
    </source>
</evidence>
<dbReference type="Proteomes" id="UP001347796">
    <property type="component" value="Unassembled WGS sequence"/>
</dbReference>
<gene>
    <name evidence="4" type="ORF">SNE40_010910</name>
</gene>
<dbReference type="PANTHER" id="PTHR48051:SF1">
    <property type="entry name" value="RAS SUPPRESSOR PROTEIN 1"/>
    <property type="match status" value="1"/>
</dbReference>
<organism evidence="4 5">
    <name type="scientific">Patella caerulea</name>
    <name type="common">Rayed Mediterranean limpet</name>
    <dbReference type="NCBI Taxonomy" id="87958"/>
    <lineage>
        <taxon>Eukaryota</taxon>
        <taxon>Metazoa</taxon>
        <taxon>Spiralia</taxon>
        <taxon>Lophotrochozoa</taxon>
        <taxon>Mollusca</taxon>
        <taxon>Gastropoda</taxon>
        <taxon>Patellogastropoda</taxon>
        <taxon>Patelloidea</taxon>
        <taxon>Patellidae</taxon>
        <taxon>Patella</taxon>
    </lineage>
</organism>
<accession>A0AAN8JWX0</accession>
<dbReference type="SMART" id="SM00364">
    <property type="entry name" value="LRR_BAC"/>
    <property type="match status" value="4"/>
</dbReference>
<dbReference type="PANTHER" id="PTHR48051">
    <property type="match status" value="1"/>
</dbReference>